<dbReference type="OrthoDB" id="3911445at2759"/>
<comment type="caution">
    <text evidence="2">The sequence shown here is derived from an EMBL/GenBank/DDBJ whole genome shotgun (WGS) entry which is preliminary data.</text>
</comment>
<dbReference type="EMBL" id="JXNT01000005">
    <property type="protein sequence ID" value="ODM19133.1"/>
    <property type="molecule type" value="Genomic_DNA"/>
</dbReference>
<sequence length="104" mass="11927">MSPIPRNLVKLTQRIRNPALRNLTLNLIEEASQKPDLAHFTNATLKNPSHTSHTDTRPHATVLFATEEQFKNNKAQTAHVYHDEQGRYAGHTLYQERDNKPSDE</sequence>
<keyword evidence="3" id="KW-1185">Reference proteome</keyword>
<evidence type="ECO:0000313" key="3">
    <source>
        <dbReference type="Proteomes" id="UP000094569"/>
    </source>
</evidence>
<dbReference type="Proteomes" id="UP000094569">
    <property type="component" value="Unassembled WGS sequence"/>
</dbReference>
<accession>A0A1E3BDT9</accession>
<evidence type="ECO:0000313" key="2">
    <source>
        <dbReference type="EMBL" id="ODM19133.1"/>
    </source>
</evidence>
<dbReference type="AlphaFoldDB" id="A0A1E3BDT9"/>
<gene>
    <name evidence="2" type="ORF">SI65_05750</name>
</gene>
<protein>
    <submittedName>
        <fullName evidence="2">Uncharacterized protein</fullName>
    </submittedName>
</protein>
<organism evidence="2 3">
    <name type="scientific">Aspergillus cristatus</name>
    <name type="common">Chinese Fuzhuan brick tea-fermentation fungus</name>
    <name type="synonym">Eurotium cristatum</name>
    <dbReference type="NCBI Taxonomy" id="573508"/>
    <lineage>
        <taxon>Eukaryota</taxon>
        <taxon>Fungi</taxon>
        <taxon>Dikarya</taxon>
        <taxon>Ascomycota</taxon>
        <taxon>Pezizomycotina</taxon>
        <taxon>Eurotiomycetes</taxon>
        <taxon>Eurotiomycetidae</taxon>
        <taxon>Eurotiales</taxon>
        <taxon>Aspergillaceae</taxon>
        <taxon>Aspergillus</taxon>
        <taxon>Aspergillus subgen. Aspergillus</taxon>
    </lineage>
</organism>
<feature type="region of interest" description="Disordered" evidence="1">
    <location>
        <begin position="81"/>
        <end position="104"/>
    </location>
</feature>
<dbReference type="VEuPathDB" id="FungiDB:SI65_05750"/>
<reference evidence="2 3" key="1">
    <citation type="journal article" date="2016" name="BMC Genomics">
        <title>Comparative genomic and transcriptomic analyses of the Fuzhuan brick tea-fermentation fungus Aspergillus cristatus.</title>
        <authorList>
            <person name="Ge Y."/>
            <person name="Wang Y."/>
            <person name="Liu Y."/>
            <person name="Tan Y."/>
            <person name="Ren X."/>
            <person name="Zhang X."/>
            <person name="Hyde K.D."/>
            <person name="Liu Y."/>
            <person name="Liu Z."/>
        </authorList>
    </citation>
    <scope>NUCLEOTIDE SEQUENCE [LARGE SCALE GENOMIC DNA]</scope>
    <source>
        <strain evidence="2 3">GZAAS20.1005</strain>
    </source>
</reference>
<name>A0A1E3BDT9_ASPCR</name>
<proteinExistence type="predicted"/>
<feature type="compositionally biased region" description="Basic and acidic residues" evidence="1">
    <location>
        <begin position="94"/>
        <end position="104"/>
    </location>
</feature>
<evidence type="ECO:0000256" key="1">
    <source>
        <dbReference type="SAM" id="MobiDB-lite"/>
    </source>
</evidence>